<name>A0A510I3G5_9VIBR</name>
<dbReference type="InterPro" id="IPR011010">
    <property type="entry name" value="DNA_brk_join_enz"/>
</dbReference>
<organism evidence="4 5">
    <name type="scientific">Vibrio rotiferianus</name>
    <dbReference type="NCBI Taxonomy" id="190895"/>
    <lineage>
        <taxon>Bacteria</taxon>
        <taxon>Pseudomonadati</taxon>
        <taxon>Pseudomonadota</taxon>
        <taxon>Gammaproteobacteria</taxon>
        <taxon>Vibrionales</taxon>
        <taxon>Vibrionaceae</taxon>
        <taxon>Vibrio</taxon>
    </lineage>
</organism>
<dbReference type="GO" id="GO:0003677">
    <property type="term" value="F:DNA binding"/>
    <property type="evidence" value="ECO:0007669"/>
    <property type="project" value="InterPro"/>
</dbReference>
<dbReference type="SUPFAM" id="SSF56349">
    <property type="entry name" value="DNA breaking-rejoining enzymes"/>
    <property type="match status" value="1"/>
</dbReference>
<dbReference type="RefSeq" id="WP_143692194.1">
    <property type="nucleotide sequence ID" value="NZ_AP019798.1"/>
</dbReference>
<keyword evidence="1" id="KW-0229">DNA integration</keyword>
<evidence type="ECO:0000256" key="2">
    <source>
        <dbReference type="ARBA" id="ARBA00023172"/>
    </source>
</evidence>
<dbReference type="InterPro" id="IPR050090">
    <property type="entry name" value="Tyrosine_recombinase_XerCD"/>
</dbReference>
<dbReference type="AlphaFoldDB" id="A0A510I3G5"/>
<gene>
    <name evidence="4" type="ORF">VroAM7_08660</name>
</gene>
<proteinExistence type="predicted"/>
<dbReference type="PANTHER" id="PTHR30349:SF94">
    <property type="entry name" value="INTEGRASE_RECOMBINASE HI_1414-RELATED"/>
    <property type="match status" value="1"/>
</dbReference>
<dbReference type="GO" id="GO:0015074">
    <property type="term" value="P:DNA integration"/>
    <property type="evidence" value="ECO:0007669"/>
    <property type="project" value="UniProtKB-KW"/>
</dbReference>
<dbReference type="Proteomes" id="UP000315115">
    <property type="component" value="Chromosome 1"/>
</dbReference>
<dbReference type="GO" id="GO:0006310">
    <property type="term" value="P:DNA recombination"/>
    <property type="evidence" value="ECO:0007669"/>
    <property type="project" value="UniProtKB-KW"/>
</dbReference>
<dbReference type="InterPro" id="IPR013762">
    <property type="entry name" value="Integrase-like_cat_sf"/>
</dbReference>
<dbReference type="EMBL" id="AP019798">
    <property type="protein sequence ID" value="BBL88213.1"/>
    <property type="molecule type" value="Genomic_DNA"/>
</dbReference>
<reference evidence="5" key="1">
    <citation type="submission" date="2019-07" db="EMBL/GenBank/DDBJ databases">
        <title>Complete Genome Sequences of Vibrion rotiferianus strain AM7.</title>
        <authorList>
            <person name="Miyazaki K."/>
            <person name="Wiseschart A."/>
            <person name="Pootanakit K."/>
            <person name="Ishimori K."/>
            <person name="Kitahara K."/>
        </authorList>
    </citation>
    <scope>NUCLEOTIDE SEQUENCE [LARGE SCALE GENOMIC DNA]</scope>
    <source>
        <strain evidence="5">AM7</strain>
    </source>
</reference>
<evidence type="ECO:0000313" key="5">
    <source>
        <dbReference type="Proteomes" id="UP000315115"/>
    </source>
</evidence>
<keyword evidence="2" id="KW-0233">DNA recombination</keyword>
<dbReference type="InterPro" id="IPR002104">
    <property type="entry name" value="Integrase_catalytic"/>
</dbReference>
<dbReference type="CDD" id="cd00796">
    <property type="entry name" value="INT_Rci_Hp1_C"/>
    <property type="match status" value="1"/>
</dbReference>
<dbReference type="Gene3D" id="1.10.443.10">
    <property type="entry name" value="Intergrase catalytic core"/>
    <property type="match status" value="1"/>
</dbReference>
<dbReference type="PANTHER" id="PTHR30349">
    <property type="entry name" value="PHAGE INTEGRASE-RELATED"/>
    <property type="match status" value="1"/>
</dbReference>
<feature type="domain" description="Tyr recombinase" evidence="3">
    <location>
        <begin position="121"/>
        <end position="290"/>
    </location>
</feature>
<sequence length="291" mass="33557">MQTLTHITLSNPTLNTPIPVCIEFYIQVKAQYHKSYLGTIRYRLERISKHFSSFQVRDLTISPDAREHINHFIESRSKAVKSGTVRKDVSTLQAMINWLRRDIGLQIPDIFKQIRIPRDYGVRQFVPTEEQVYKVIGNLPTDELKDACLLLSETACRRNEVLKLRIQDVHLDKRYIQLYDTKNGEDRRVPLSNPALAVLSKRLGLIEGKADTYPLFSVMPEFVSKQFRKAADKEGLSDFVLHTLRHYRLSKLIGAGHDSILVSKVSGHKDHRMLNRYVKLDATDLASLLFD</sequence>
<dbReference type="PROSITE" id="PS51898">
    <property type="entry name" value="TYR_RECOMBINASE"/>
    <property type="match status" value="1"/>
</dbReference>
<protein>
    <recommendedName>
        <fullName evidence="3">Tyr recombinase domain-containing protein</fullName>
    </recommendedName>
</protein>
<evidence type="ECO:0000256" key="1">
    <source>
        <dbReference type="ARBA" id="ARBA00022908"/>
    </source>
</evidence>
<accession>A0A510I3G5</accession>
<evidence type="ECO:0000259" key="3">
    <source>
        <dbReference type="PROSITE" id="PS51898"/>
    </source>
</evidence>
<evidence type="ECO:0000313" key="4">
    <source>
        <dbReference type="EMBL" id="BBL88213.1"/>
    </source>
</evidence>
<dbReference type="Pfam" id="PF00589">
    <property type="entry name" value="Phage_integrase"/>
    <property type="match status" value="1"/>
</dbReference>